<dbReference type="EMBL" id="SPUM01000045">
    <property type="protein sequence ID" value="TFW33103.1"/>
    <property type="molecule type" value="Genomic_DNA"/>
</dbReference>
<keyword evidence="2" id="KW-1185">Reference proteome</keyword>
<dbReference type="OrthoDB" id="5296692at2"/>
<dbReference type="Pfam" id="PF11943">
    <property type="entry name" value="DUF3460"/>
    <property type="match status" value="1"/>
</dbReference>
<gene>
    <name evidence="1" type="ORF">E4O92_07510</name>
</gene>
<evidence type="ECO:0000313" key="1">
    <source>
        <dbReference type="EMBL" id="TFW33103.1"/>
    </source>
</evidence>
<dbReference type="InterPro" id="IPR021853">
    <property type="entry name" value="DUF3460"/>
</dbReference>
<reference evidence="1 2" key="1">
    <citation type="submission" date="2019-03" db="EMBL/GenBank/DDBJ databases">
        <title>Draft genome of Massilia hortus sp. nov., a novel bacterial species of the Oxalobacteraceae family.</title>
        <authorList>
            <person name="Peta V."/>
            <person name="Raths R."/>
            <person name="Bucking H."/>
        </authorList>
    </citation>
    <scope>NUCLEOTIDE SEQUENCE [LARGE SCALE GENOMIC DNA]</scope>
    <source>
        <strain evidence="1 2">ONC3</strain>
    </source>
</reference>
<sequence length="70" mass="8697">MKWKEQPYHPGHSGYVSEFGRFIDGYLANHPKVQQDQLRGWYIWWDHKVNFDELEREHQSEVPVHNYYYE</sequence>
<name>A0A4Y9T1I6_9BURK</name>
<evidence type="ECO:0000313" key="2">
    <source>
        <dbReference type="Proteomes" id="UP000297258"/>
    </source>
</evidence>
<organism evidence="1 2">
    <name type="scientific">Massilia horti</name>
    <dbReference type="NCBI Taxonomy" id="2562153"/>
    <lineage>
        <taxon>Bacteria</taxon>
        <taxon>Pseudomonadati</taxon>
        <taxon>Pseudomonadota</taxon>
        <taxon>Betaproteobacteria</taxon>
        <taxon>Burkholderiales</taxon>
        <taxon>Oxalobacteraceae</taxon>
        <taxon>Telluria group</taxon>
        <taxon>Massilia</taxon>
    </lineage>
</organism>
<dbReference type="Proteomes" id="UP000297258">
    <property type="component" value="Unassembled WGS sequence"/>
</dbReference>
<protein>
    <submittedName>
        <fullName evidence="1">DUF3460 family protein</fullName>
    </submittedName>
</protein>
<accession>A0A4Y9T1I6</accession>
<comment type="caution">
    <text evidence="1">The sequence shown here is derived from an EMBL/GenBank/DDBJ whole genome shotgun (WGS) entry which is preliminary data.</text>
</comment>
<dbReference type="AlphaFoldDB" id="A0A4Y9T1I6"/>
<proteinExistence type="predicted"/>
<dbReference type="RefSeq" id="WP_135189145.1">
    <property type="nucleotide sequence ID" value="NZ_SPUM01000045.1"/>
</dbReference>